<dbReference type="InterPro" id="IPR011024">
    <property type="entry name" value="G_crystallin-like"/>
</dbReference>
<sequence length="122" mass="13467">MQYSFVLAIPFVLHLAAASAVPVVNGAASLEKRYPCYVTVWEGDGFTGESWGSQGGLTCQDLPGHLQGRMSSFEVRACSCNFFEETGCQGFRFNANERSDGEMWKNGDDNNRIKSFSCNRCC</sequence>
<reference evidence="2" key="1">
    <citation type="submission" date="2023-01" db="EMBL/GenBank/DDBJ databases">
        <title>The chitinases involved in constricting ring structure development in the nematode-trapping fungus Drechslerella dactyloides.</title>
        <authorList>
            <person name="Wang R."/>
            <person name="Zhang L."/>
            <person name="Tang P."/>
            <person name="Li S."/>
            <person name="Liang L."/>
        </authorList>
    </citation>
    <scope>NUCLEOTIDE SEQUENCE</scope>
    <source>
        <strain evidence="2">YMF1.00031</strain>
    </source>
</reference>
<gene>
    <name evidence="2" type="ORF">Dda_4845</name>
</gene>
<dbReference type="SUPFAM" id="SSF49695">
    <property type="entry name" value="gamma-Crystallin-like"/>
    <property type="match status" value="1"/>
</dbReference>
<evidence type="ECO:0000313" key="3">
    <source>
        <dbReference type="Proteomes" id="UP001221413"/>
    </source>
</evidence>
<comment type="caution">
    <text evidence="2">The sequence shown here is derived from an EMBL/GenBank/DDBJ whole genome shotgun (WGS) entry which is preliminary data.</text>
</comment>
<keyword evidence="3" id="KW-1185">Reference proteome</keyword>
<dbReference type="EMBL" id="JAQGDS010000005">
    <property type="protein sequence ID" value="KAJ6260619.1"/>
    <property type="molecule type" value="Genomic_DNA"/>
</dbReference>
<evidence type="ECO:0000256" key="1">
    <source>
        <dbReference type="SAM" id="SignalP"/>
    </source>
</evidence>
<accession>A0AAD6NJG1</accession>
<feature type="signal peptide" evidence="1">
    <location>
        <begin position="1"/>
        <end position="20"/>
    </location>
</feature>
<dbReference type="Proteomes" id="UP001221413">
    <property type="component" value="Unassembled WGS sequence"/>
</dbReference>
<feature type="chain" id="PRO_5042238149" evidence="1">
    <location>
        <begin position="21"/>
        <end position="122"/>
    </location>
</feature>
<name>A0AAD6NJG1_DREDA</name>
<dbReference type="AlphaFoldDB" id="A0AAD6NJG1"/>
<protein>
    <submittedName>
        <fullName evidence="2">Uncharacterized protein</fullName>
    </submittedName>
</protein>
<keyword evidence="1" id="KW-0732">Signal</keyword>
<organism evidence="2 3">
    <name type="scientific">Drechslerella dactyloides</name>
    <name type="common">Nematode-trapping fungus</name>
    <name type="synonym">Arthrobotrys dactyloides</name>
    <dbReference type="NCBI Taxonomy" id="74499"/>
    <lineage>
        <taxon>Eukaryota</taxon>
        <taxon>Fungi</taxon>
        <taxon>Dikarya</taxon>
        <taxon>Ascomycota</taxon>
        <taxon>Pezizomycotina</taxon>
        <taxon>Orbiliomycetes</taxon>
        <taxon>Orbiliales</taxon>
        <taxon>Orbiliaceae</taxon>
        <taxon>Drechslerella</taxon>
    </lineage>
</organism>
<dbReference type="Gene3D" id="2.60.20.10">
    <property type="entry name" value="Crystallins"/>
    <property type="match status" value="1"/>
</dbReference>
<proteinExistence type="predicted"/>
<evidence type="ECO:0000313" key="2">
    <source>
        <dbReference type="EMBL" id="KAJ6260619.1"/>
    </source>
</evidence>